<dbReference type="AlphaFoldDB" id="A0A0E9SW70"/>
<evidence type="ECO:0000313" key="1">
    <source>
        <dbReference type="EMBL" id="JAH44773.1"/>
    </source>
</evidence>
<accession>A0A0E9SW70</accession>
<protein>
    <submittedName>
        <fullName evidence="1">Uncharacterized protein</fullName>
    </submittedName>
</protein>
<reference evidence="1" key="2">
    <citation type="journal article" date="2015" name="Fish Shellfish Immunol.">
        <title>Early steps in the European eel (Anguilla anguilla)-Vibrio vulnificus interaction in the gills: Role of the RtxA13 toxin.</title>
        <authorList>
            <person name="Callol A."/>
            <person name="Pajuelo D."/>
            <person name="Ebbesson L."/>
            <person name="Teles M."/>
            <person name="MacKenzie S."/>
            <person name="Amaro C."/>
        </authorList>
    </citation>
    <scope>NUCLEOTIDE SEQUENCE</scope>
</reference>
<dbReference type="EMBL" id="GBXM01063804">
    <property type="protein sequence ID" value="JAH44773.1"/>
    <property type="molecule type" value="Transcribed_RNA"/>
</dbReference>
<name>A0A0E9SW70_ANGAN</name>
<reference evidence="1" key="1">
    <citation type="submission" date="2014-11" db="EMBL/GenBank/DDBJ databases">
        <authorList>
            <person name="Amaro Gonzalez C."/>
        </authorList>
    </citation>
    <scope>NUCLEOTIDE SEQUENCE</scope>
</reference>
<sequence>MGNCHSTGLRPSMVINMVDQNGMFLLQQQGDTAFSIKSTEQSIWWVYKICGHGHLNRRVLTMLPSLFPTIVL</sequence>
<proteinExistence type="predicted"/>
<organism evidence="1">
    <name type="scientific">Anguilla anguilla</name>
    <name type="common">European freshwater eel</name>
    <name type="synonym">Muraena anguilla</name>
    <dbReference type="NCBI Taxonomy" id="7936"/>
    <lineage>
        <taxon>Eukaryota</taxon>
        <taxon>Metazoa</taxon>
        <taxon>Chordata</taxon>
        <taxon>Craniata</taxon>
        <taxon>Vertebrata</taxon>
        <taxon>Euteleostomi</taxon>
        <taxon>Actinopterygii</taxon>
        <taxon>Neopterygii</taxon>
        <taxon>Teleostei</taxon>
        <taxon>Anguilliformes</taxon>
        <taxon>Anguillidae</taxon>
        <taxon>Anguilla</taxon>
    </lineage>
</organism>